<reference evidence="2 3" key="1">
    <citation type="submission" date="2016-01" db="EMBL/GenBank/DDBJ databases">
        <title>Characterization of the Clostridium difficile lineages that are prevalent in Hong Kong and China.</title>
        <authorList>
            <person name="Kwok J.S.-L."/>
            <person name="Lam W.-Y."/>
            <person name="Ip M."/>
            <person name="Chan T.-F."/>
            <person name="Hawkey P.M."/>
            <person name="Tsui S.K.-W."/>
        </authorList>
    </citation>
    <scope>NUCLEOTIDE SEQUENCE [LARGE SCALE GENOMIC DNA]</scope>
    <source>
        <strain evidence="2 3">300064</strain>
    </source>
</reference>
<name>A0A2S7F9R5_CLOBU</name>
<evidence type="ECO:0000313" key="3">
    <source>
        <dbReference type="Proteomes" id="UP000238081"/>
    </source>
</evidence>
<protein>
    <submittedName>
        <fullName evidence="2">Hemagglutinin</fullName>
    </submittedName>
</protein>
<comment type="caution">
    <text evidence="2">The sequence shown here is derived from an EMBL/GenBank/DDBJ whole genome shotgun (WGS) entry which is preliminary data.</text>
</comment>
<organism evidence="2 3">
    <name type="scientific">Clostridium butyricum</name>
    <dbReference type="NCBI Taxonomy" id="1492"/>
    <lineage>
        <taxon>Bacteria</taxon>
        <taxon>Bacillati</taxon>
        <taxon>Bacillota</taxon>
        <taxon>Clostridia</taxon>
        <taxon>Eubacteriales</taxon>
        <taxon>Clostridiaceae</taxon>
        <taxon>Clostridium</taxon>
    </lineage>
</organism>
<dbReference type="Proteomes" id="UP000238081">
    <property type="component" value="Unassembled WGS sequence"/>
</dbReference>
<gene>
    <name evidence="2" type="ORF">AWN73_14405</name>
</gene>
<accession>A0A2S7F9R5</accession>
<dbReference type="EMBL" id="LRDH01000110">
    <property type="protein sequence ID" value="PPV14273.1"/>
    <property type="molecule type" value="Genomic_DNA"/>
</dbReference>
<evidence type="ECO:0000256" key="1">
    <source>
        <dbReference type="SAM" id="MobiDB-lite"/>
    </source>
</evidence>
<proteinExistence type="predicted"/>
<feature type="region of interest" description="Disordered" evidence="1">
    <location>
        <begin position="428"/>
        <end position="447"/>
    </location>
</feature>
<dbReference type="AlphaFoldDB" id="A0A2S7F9R5"/>
<sequence>MIMADLSAINNVITSSIDNGDYSVEINLSDYTNILGTTALIVLPVLLEKISFLSIDPTEQYNFSIVVAAGRTKDIEIYLSNAFINSGDNIGIDLRGDSKNNSYINRIRFSLDNTIKSSNSIGVLVMNGQSLEVIGEEKGSMLNIYGGAGNCAVGNSNIFNSGGQIVFSGKGTVSAHGGDAIDQPAYDVAMDGGAGVGFVENTSGNSSVVIKCNAIVNVFGGNGQECDVSNPNSMTVGNGGPGISLGESGILIVERCPDISTSLTVFGGNGGLIIDSSNSGAMTDLRIGGNGGSAVILPSGTVDLLGSVQLRGGNGTTVESHKNLPIVGGDGGSAVKFIGTTTTRNTFISSNEAVLTGGNGGISGVYVDFDTSSIRIISSKGGRGGHSLFLGSTSASVQIDGSILTSGEGGQGGSPKAYLDNNDLDIDTLKNTSGANEPGSGGSNGSSISGTGVVTLNMSESTILNAGTIGSGGFGIEIDGSLVEGESGAVSKPVDVITNPSPHFGYININRIMDFSLNYNNNLVEDKNCNKTLISIKNLFISQIVDSCLNIDSMKIQSYYKLDTPNEISGNAFMDLIVNFKVNAYVKELIPIICKKSDE</sequence>
<evidence type="ECO:0000313" key="2">
    <source>
        <dbReference type="EMBL" id="PPV14273.1"/>
    </source>
</evidence>